<name>A0ACD3BCX2_9AGAR</name>
<evidence type="ECO:0000313" key="1">
    <source>
        <dbReference type="EMBL" id="TFK75695.1"/>
    </source>
</evidence>
<reference evidence="1 2" key="1">
    <citation type="journal article" date="2019" name="Nat. Ecol. Evol.">
        <title>Megaphylogeny resolves global patterns of mushroom evolution.</title>
        <authorList>
            <person name="Varga T."/>
            <person name="Krizsan K."/>
            <person name="Foldi C."/>
            <person name="Dima B."/>
            <person name="Sanchez-Garcia M."/>
            <person name="Sanchez-Ramirez S."/>
            <person name="Szollosi G.J."/>
            <person name="Szarkandi J.G."/>
            <person name="Papp V."/>
            <person name="Albert L."/>
            <person name="Andreopoulos W."/>
            <person name="Angelini C."/>
            <person name="Antonin V."/>
            <person name="Barry K.W."/>
            <person name="Bougher N.L."/>
            <person name="Buchanan P."/>
            <person name="Buyck B."/>
            <person name="Bense V."/>
            <person name="Catcheside P."/>
            <person name="Chovatia M."/>
            <person name="Cooper J."/>
            <person name="Damon W."/>
            <person name="Desjardin D."/>
            <person name="Finy P."/>
            <person name="Geml J."/>
            <person name="Haridas S."/>
            <person name="Hughes K."/>
            <person name="Justo A."/>
            <person name="Karasinski D."/>
            <person name="Kautmanova I."/>
            <person name="Kiss B."/>
            <person name="Kocsube S."/>
            <person name="Kotiranta H."/>
            <person name="LaButti K.M."/>
            <person name="Lechner B.E."/>
            <person name="Liimatainen K."/>
            <person name="Lipzen A."/>
            <person name="Lukacs Z."/>
            <person name="Mihaltcheva S."/>
            <person name="Morgado L.N."/>
            <person name="Niskanen T."/>
            <person name="Noordeloos M.E."/>
            <person name="Ohm R.A."/>
            <person name="Ortiz-Santana B."/>
            <person name="Ovrebo C."/>
            <person name="Racz N."/>
            <person name="Riley R."/>
            <person name="Savchenko A."/>
            <person name="Shiryaev A."/>
            <person name="Soop K."/>
            <person name="Spirin V."/>
            <person name="Szebenyi C."/>
            <person name="Tomsovsky M."/>
            <person name="Tulloss R.E."/>
            <person name="Uehling J."/>
            <person name="Grigoriev I.V."/>
            <person name="Vagvolgyi C."/>
            <person name="Papp T."/>
            <person name="Martin F.M."/>
            <person name="Miettinen O."/>
            <person name="Hibbett D.S."/>
            <person name="Nagy L.G."/>
        </authorList>
    </citation>
    <scope>NUCLEOTIDE SEQUENCE [LARGE SCALE GENOMIC DNA]</scope>
    <source>
        <strain evidence="1 2">NL-1719</strain>
    </source>
</reference>
<accession>A0ACD3BCX2</accession>
<dbReference type="Proteomes" id="UP000308600">
    <property type="component" value="Unassembled WGS sequence"/>
</dbReference>
<proteinExistence type="predicted"/>
<sequence length="712" mass="76547">MASPIRRLSTALRRSRNISTPVASAAAAPPAESTAATVAPQQAVQQFLSSAKERYLRDIAESPTKGAEWTVVMGNEAGDLDTVASSVAYAYLYAKLHNTPTIPLIQTARSDLHLRAENLQALTFSGFSSNSSDLLTIDDLPSASPFPSHKFALVDHNHLGSIFSQNNPQATIVAVVDHHADEGLYGSSATPRVITPAGSCASHVAVLFEASASKLEPKNIPVELGSLLLTAILIDTNGLKPGGKALHPDIVATRYLLPRSNLSSSISAELREALLSASSPPASGSTLAPDLGNTASDEEHQKELFGLASIKELNKVLSDKKEDVSHLSGRDLLRRDYKEYSHPINWLSPSPPEASTPVVLAGLSTVPVPLTTTVWDKPEKTLLKDADSWMAERGLTVLGVLTSFKEKEKKREGFSLGFVFGRKEKGNASAQEKKVEGKKKDKGDKNDKEKGKGKSEKEKDEKEVVKAEADDGTGKAEEKKGANTASGDKEGGKEDGQKEKEATKNESKKDDKTKTKVKVHKREMAWFIRSGTQITPELIDTFASKVFEGLEASDELKLAVHSDKKLAKLNKEKFVKVVVVPDTQSKEAPTSEVVESKNEGSSSAKAAGAEEGKTNEKEKDVGGDEEKAKDGNKEASTSKSDKKDKSKKEKDKKDKGKKQKETIQLVPVRIKVYQQGNPEATRKVTAPLLKAILEAPPPPTSAGDAGAMDTKA</sequence>
<protein>
    <submittedName>
        <fullName evidence="1">DHH phosphoesterase</fullName>
    </submittedName>
</protein>
<organism evidence="1 2">
    <name type="scientific">Pluteus cervinus</name>
    <dbReference type="NCBI Taxonomy" id="181527"/>
    <lineage>
        <taxon>Eukaryota</taxon>
        <taxon>Fungi</taxon>
        <taxon>Dikarya</taxon>
        <taxon>Basidiomycota</taxon>
        <taxon>Agaricomycotina</taxon>
        <taxon>Agaricomycetes</taxon>
        <taxon>Agaricomycetidae</taxon>
        <taxon>Agaricales</taxon>
        <taxon>Pluteineae</taxon>
        <taxon>Pluteaceae</taxon>
        <taxon>Pluteus</taxon>
    </lineage>
</organism>
<gene>
    <name evidence="1" type="ORF">BDN72DRAFT_892188</name>
</gene>
<evidence type="ECO:0000313" key="2">
    <source>
        <dbReference type="Proteomes" id="UP000308600"/>
    </source>
</evidence>
<keyword evidence="2" id="KW-1185">Reference proteome</keyword>
<dbReference type="EMBL" id="ML208262">
    <property type="protein sequence ID" value="TFK75695.1"/>
    <property type="molecule type" value="Genomic_DNA"/>
</dbReference>